<keyword evidence="1" id="KW-0472">Membrane</keyword>
<dbReference type="EMBL" id="JAANHS010000012">
    <property type="protein sequence ID" value="NHB77900.1"/>
    <property type="molecule type" value="Genomic_DNA"/>
</dbReference>
<evidence type="ECO:0000256" key="1">
    <source>
        <dbReference type="SAM" id="Phobius"/>
    </source>
</evidence>
<feature type="transmembrane region" description="Helical" evidence="1">
    <location>
        <begin position="77"/>
        <end position="98"/>
    </location>
</feature>
<name>A0ABX0G9B7_9RHOB</name>
<dbReference type="Proteomes" id="UP001515660">
    <property type="component" value="Unassembled WGS sequence"/>
</dbReference>
<comment type="caution">
    <text evidence="2">The sequence shown here is derived from an EMBL/GenBank/DDBJ whole genome shotgun (WGS) entry which is preliminary data.</text>
</comment>
<gene>
    <name evidence="2" type="ORF">G8O29_14355</name>
</gene>
<evidence type="ECO:0008006" key="4">
    <source>
        <dbReference type="Google" id="ProtNLM"/>
    </source>
</evidence>
<reference evidence="2 3" key="1">
    <citation type="journal article" date="2022" name="Microorganisms">
        <title>Genome Sequence and Characterization of a Xanthorhodopsin-Containing, Aerobic Anoxygenic Phototrophic Rhodobacter Species, Isolated from Mesophilic Conditions at Yellowstone National Park.</title>
        <authorList>
            <person name="Kyndt J.A."/>
            <person name="Robertson S."/>
            <person name="Shoffstall I.B."/>
            <person name="Ramaley R.F."/>
            <person name="Meyer T.E."/>
        </authorList>
    </citation>
    <scope>NUCLEOTIDE SEQUENCE [LARGE SCALE GENOMIC DNA]</scope>
    <source>
        <strain evidence="2 3">M37P</strain>
    </source>
</reference>
<keyword evidence="3" id="KW-1185">Reference proteome</keyword>
<sequence>MIGGLPMLRGVAATLVVLFHLQAAALIYGLAAGGWRMPGWALVWGEASYLPDLLHLLVFSVAGTLLRMAGVAPYGSLLSMLAPGLLATAASVAATLWVERPYLAWAKGRRPSA</sequence>
<dbReference type="RefSeq" id="WP_166403920.1">
    <property type="nucleotide sequence ID" value="NZ_JAANHS010000012.1"/>
</dbReference>
<keyword evidence="1" id="KW-0812">Transmembrane</keyword>
<keyword evidence="1" id="KW-1133">Transmembrane helix</keyword>
<evidence type="ECO:0000313" key="2">
    <source>
        <dbReference type="EMBL" id="NHB77900.1"/>
    </source>
</evidence>
<accession>A0ABX0G9B7</accession>
<proteinExistence type="predicted"/>
<protein>
    <recommendedName>
        <fullName evidence="4">Acyltransferase-like protein</fullName>
    </recommendedName>
</protein>
<organism evidence="2 3">
    <name type="scientific">Rhodobacter calidifons</name>
    <dbReference type="NCBI Taxonomy" id="2715277"/>
    <lineage>
        <taxon>Bacteria</taxon>
        <taxon>Pseudomonadati</taxon>
        <taxon>Pseudomonadota</taxon>
        <taxon>Alphaproteobacteria</taxon>
        <taxon>Rhodobacterales</taxon>
        <taxon>Rhodobacter group</taxon>
        <taxon>Rhodobacter</taxon>
    </lineage>
</organism>
<evidence type="ECO:0000313" key="3">
    <source>
        <dbReference type="Proteomes" id="UP001515660"/>
    </source>
</evidence>